<dbReference type="Pfam" id="PF05699">
    <property type="entry name" value="Dimer_Tnp_hAT"/>
    <property type="match status" value="1"/>
</dbReference>
<keyword evidence="4" id="KW-1185">Reference proteome</keyword>
<name>A0A7J7LW69_9MAGN</name>
<dbReference type="PANTHER" id="PTHR32166">
    <property type="entry name" value="OSJNBA0013A04.12 PROTEIN"/>
    <property type="match status" value="1"/>
</dbReference>
<dbReference type="InterPro" id="IPR012337">
    <property type="entry name" value="RNaseH-like_sf"/>
</dbReference>
<evidence type="ECO:0000313" key="4">
    <source>
        <dbReference type="Proteomes" id="UP000541444"/>
    </source>
</evidence>
<evidence type="ECO:0008006" key="5">
    <source>
        <dbReference type="Google" id="ProtNLM"/>
    </source>
</evidence>
<dbReference type="EMBL" id="JACGCM010001956">
    <property type="protein sequence ID" value="KAF6146804.1"/>
    <property type="molecule type" value="Genomic_DNA"/>
</dbReference>
<reference evidence="3 4" key="1">
    <citation type="journal article" date="2020" name="IScience">
        <title>Genome Sequencing of the Endangered Kingdonia uniflora (Circaeasteraceae, Ranunculales) Reveals Potential Mechanisms of Evolutionary Specialization.</title>
        <authorList>
            <person name="Sun Y."/>
            <person name="Deng T."/>
            <person name="Zhang A."/>
            <person name="Moore M.J."/>
            <person name="Landis J.B."/>
            <person name="Lin N."/>
            <person name="Zhang H."/>
            <person name="Zhang X."/>
            <person name="Huang J."/>
            <person name="Zhang X."/>
            <person name="Sun H."/>
            <person name="Wang H."/>
        </authorList>
    </citation>
    <scope>NUCLEOTIDE SEQUENCE [LARGE SCALE GENOMIC DNA]</scope>
    <source>
        <strain evidence="3">TB1705</strain>
        <tissue evidence="3">Leaf</tissue>
    </source>
</reference>
<dbReference type="PANTHER" id="PTHR32166:SF85">
    <property type="entry name" value="DIMERIZATION, PUTATIVE-RELATED"/>
    <property type="match status" value="1"/>
</dbReference>
<feature type="domain" description="DUF659" evidence="1">
    <location>
        <begin position="154"/>
        <end position="306"/>
    </location>
</feature>
<dbReference type="Pfam" id="PF04937">
    <property type="entry name" value="DUF659"/>
    <property type="match status" value="1"/>
</dbReference>
<dbReference type="OrthoDB" id="2017576at2759"/>
<proteinExistence type="predicted"/>
<evidence type="ECO:0000259" key="1">
    <source>
        <dbReference type="Pfam" id="PF04937"/>
    </source>
</evidence>
<dbReference type="InterPro" id="IPR007021">
    <property type="entry name" value="DUF659"/>
</dbReference>
<organism evidence="3 4">
    <name type="scientific">Kingdonia uniflora</name>
    <dbReference type="NCBI Taxonomy" id="39325"/>
    <lineage>
        <taxon>Eukaryota</taxon>
        <taxon>Viridiplantae</taxon>
        <taxon>Streptophyta</taxon>
        <taxon>Embryophyta</taxon>
        <taxon>Tracheophyta</taxon>
        <taxon>Spermatophyta</taxon>
        <taxon>Magnoliopsida</taxon>
        <taxon>Ranunculales</taxon>
        <taxon>Circaeasteraceae</taxon>
        <taxon>Kingdonia</taxon>
    </lineage>
</organism>
<dbReference type="InterPro" id="IPR008906">
    <property type="entry name" value="HATC_C_dom"/>
</dbReference>
<comment type="caution">
    <text evidence="3">The sequence shown here is derived from an EMBL/GenBank/DDBJ whole genome shotgun (WGS) entry which is preliminary data.</text>
</comment>
<protein>
    <recommendedName>
        <fullName evidence="5">DUF659 domain-containing protein</fullName>
    </recommendedName>
</protein>
<accession>A0A7J7LW69</accession>
<gene>
    <name evidence="3" type="ORF">GIB67_007518</name>
</gene>
<evidence type="ECO:0000313" key="3">
    <source>
        <dbReference type="EMBL" id="KAF6146804.1"/>
    </source>
</evidence>
<feature type="domain" description="HAT C-terminal dimerisation" evidence="2">
    <location>
        <begin position="518"/>
        <end position="592"/>
    </location>
</feature>
<dbReference type="GO" id="GO:0046983">
    <property type="term" value="F:protein dimerization activity"/>
    <property type="evidence" value="ECO:0007669"/>
    <property type="project" value="InterPro"/>
</dbReference>
<dbReference type="SUPFAM" id="SSF53098">
    <property type="entry name" value="Ribonuclease H-like"/>
    <property type="match status" value="1"/>
</dbReference>
<evidence type="ECO:0000259" key="2">
    <source>
        <dbReference type="Pfam" id="PF05699"/>
    </source>
</evidence>
<sequence length="629" mass="71202">MPSECDKWGWKHVSVFGGFQTRTGTKRWKCNHCNLRYNGSYSRVRAHLLGFTGVGVKSCPAVDRSLRDAFQILEEERLSRKKKKIPLMGKSNKRCRSSQPNHISVGKTLSKDDVDDVVARSFYADGLNFDIVNSLYFQEMVKAIASFGPGYEPPSIEKLSGSFLSKEKSRMEKSIGPIKESWSRTGCTIFCLDQSTGTQGVFAVNIYASSSRGLIFLQNSNIKEGDGADDVFSNVLSNGIMEVGPANVLQIIVHPGHATKLCESLICSKFPQIFWSPCSTISITMFMEELAEMDLVISVVSCAKGIERYILSQQRCSPDVLAQNWGEEEKFNLFSAKLAPTYNLIWRILELKQALEEMVVSEEWIQSKLIYPEDILNIEVAIMGNDFWRGAHLFLQLCEPFVSLLGSLNLDTSAMGDVHEWRVQALEAVKRKGIEDIVLNQLDTLIENRWDMLFSPLHAAGYILNPKYFGKEQAKDKTTMRGWKATLERYECDKTARRILREQLSSYWRQEGSLGEEDAVDCRDKMDPVSWWENFGSETPQLQTLAIKILSQISSVSTFQMNLQDDSSSFQEAVRVLGTERAEELIFVRNNLRLHGKRPSNLCSTSATKMWDIALTDQRNGIIDDQNKL</sequence>
<dbReference type="Proteomes" id="UP000541444">
    <property type="component" value="Unassembled WGS sequence"/>
</dbReference>
<dbReference type="AlphaFoldDB" id="A0A7J7LW69"/>